<feature type="binding site" evidence="13">
    <location>
        <position position="55"/>
    </location>
    <ligand>
        <name>Zn(2+)</name>
        <dbReference type="ChEBI" id="CHEBI:29105"/>
    </ligand>
</feature>
<evidence type="ECO:0000256" key="5">
    <source>
        <dbReference type="ARBA" id="ARBA00022492"/>
    </source>
</evidence>
<reference evidence="17" key="1">
    <citation type="submission" date="2013-07" db="EMBL/GenBank/DDBJ databases">
        <authorList>
            <person name="Geib S."/>
        </authorList>
    </citation>
    <scope>NUCLEOTIDE SEQUENCE</scope>
</reference>
<sequence length="500" mass="56743">MNFQTSCCRICLKSELLMSFYLYSPTFPLRPIEIIEKLNIFKYDETLPALLCQSCLYRLLDAYNLQQLAEASERRLRDYVANTTTGGAINSLALGNMSINSINQDSSSFSSTAAIGDTCRDAEMTSAIYANICDMFERSNVQTNNEVTNEKTCIVGGEDMLNDIEIDVSSLTRSEANEDTLNDVFNEKHINSNLNRGVTIEATINKPKISISPTTKCRIDGAITELNTECGTLSSNSSYLEVFKLVGSNEKTFQCKECSRQFKQSSNLLIHQRTHTGERRFQCEICANFFTTSSNLKAHKATHLEQREHRCRQCDRDFKTLRELRRHEPIHKAVKDVVCGKCQKAFTKRSYLLDHIAAMHHGIRRHKCADCGKLFGRRSNLVSHMRIHSGEKPFQCKFCEWKFNQSSALARHMKKHTKSENLNFDFKATDQVLKNILQAPAVIEADDVEISEMNMTAQSSFNVLNNITSFSDETEALQNTSSYDFTKDGILDFSTNQQVI</sequence>
<dbReference type="PROSITE" id="PS50157">
    <property type="entry name" value="ZINC_FINGER_C2H2_2"/>
    <property type="match status" value="6"/>
</dbReference>
<dbReference type="GO" id="GO:0035282">
    <property type="term" value="P:segmentation"/>
    <property type="evidence" value="ECO:0007669"/>
    <property type="project" value="UniProtKB-KW"/>
</dbReference>
<feature type="domain" description="C2H2-type" evidence="14">
    <location>
        <begin position="281"/>
        <end position="308"/>
    </location>
</feature>
<reference evidence="16" key="3">
    <citation type="submission" date="2020-11" db="EMBL/GenBank/DDBJ databases">
        <authorList>
            <person name="Whitehead M."/>
        </authorList>
    </citation>
    <scope>NUCLEOTIDE SEQUENCE</scope>
    <source>
        <strain evidence="16">EGII</strain>
    </source>
</reference>
<keyword evidence="5" id="KW-0302">Gap protein</keyword>
<keyword evidence="9 13" id="KW-0862">Zinc</keyword>
<evidence type="ECO:0000256" key="2">
    <source>
        <dbReference type="ARBA" id="ARBA00004123"/>
    </source>
</evidence>
<feature type="domain" description="ZAD" evidence="15">
    <location>
        <begin position="6"/>
        <end position="79"/>
    </location>
</feature>
<dbReference type="Proteomes" id="UP000606786">
    <property type="component" value="Unassembled WGS sequence"/>
</dbReference>
<keyword evidence="8 12" id="KW-0863">Zinc-finger</keyword>
<dbReference type="FunFam" id="3.30.160.60:FF:000123">
    <property type="entry name" value="transcriptional repressor CTCF isoform X1"/>
    <property type="match status" value="1"/>
</dbReference>
<dbReference type="EMBL" id="GAMC01003956">
    <property type="protein sequence ID" value="JAC02600.1"/>
    <property type="molecule type" value="mRNA"/>
</dbReference>
<accession>W8C6Z5</accession>
<dbReference type="SMART" id="SM00355">
    <property type="entry name" value="ZnF_C2H2"/>
    <property type="match status" value="6"/>
</dbReference>
<dbReference type="FunFam" id="3.30.160.60:FF:000478">
    <property type="entry name" value="Zinc finger protein 133"/>
    <property type="match status" value="2"/>
</dbReference>
<dbReference type="InterPro" id="IPR013087">
    <property type="entry name" value="Znf_C2H2_type"/>
</dbReference>
<feature type="domain" description="C2H2-type" evidence="14">
    <location>
        <begin position="337"/>
        <end position="365"/>
    </location>
</feature>
<keyword evidence="6 13" id="KW-0479">Metal-binding</keyword>
<dbReference type="EMBL" id="CAJHJT010000012">
    <property type="protein sequence ID" value="CAD6999736.1"/>
    <property type="molecule type" value="Genomic_DNA"/>
</dbReference>
<dbReference type="GO" id="GO:0000978">
    <property type="term" value="F:RNA polymerase II cis-regulatory region sequence-specific DNA binding"/>
    <property type="evidence" value="ECO:0007669"/>
    <property type="project" value="TreeGrafter"/>
</dbReference>
<feature type="binding site" evidence="13">
    <location>
        <position position="11"/>
    </location>
    <ligand>
        <name>Zn(2+)</name>
        <dbReference type="ChEBI" id="CHEBI:29105"/>
    </ligand>
</feature>
<keyword evidence="11" id="KW-0539">Nucleus</keyword>
<dbReference type="SUPFAM" id="SSF57667">
    <property type="entry name" value="beta-beta-alpha zinc fingers"/>
    <property type="match status" value="4"/>
</dbReference>
<dbReference type="Pfam" id="PF00096">
    <property type="entry name" value="zf-C2H2"/>
    <property type="match status" value="5"/>
</dbReference>
<dbReference type="EMBL" id="GAMC01003954">
    <property type="protein sequence ID" value="JAC02602.1"/>
    <property type="molecule type" value="mRNA"/>
</dbReference>
<dbReference type="GO" id="GO:0000981">
    <property type="term" value="F:DNA-binding transcription factor activity, RNA polymerase II-specific"/>
    <property type="evidence" value="ECO:0007669"/>
    <property type="project" value="TreeGrafter"/>
</dbReference>
<evidence type="ECO:0000256" key="1">
    <source>
        <dbReference type="ARBA" id="ARBA00003983"/>
    </source>
</evidence>
<dbReference type="InterPro" id="IPR036236">
    <property type="entry name" value="Znf_C2H2_sf"/>
</dbReference>
<keyword evidence="5" id="KW-0217">Developmental protein</keyword>
<comment type="similarity">
    <text evidence="3">Belongs to the hunchback C2H2-type zinc-finger protein family.</text>
</comment>
<evidence type="ECO:0000256" key="4">
    <source>
        <dbReference type="ARBA" id="ARBA00013638"/>
    </source>
</evidence>
<keyword evidence="7" id="KW-0677">Repeat</keyword>
<feature type="binding site" evidence="13">
    <location>
        <position position="8"/>
    </location>
    <ligand>
        <name>Zn(2+)</name>
        <dbReference type="ChEBI" id="CHEBI:29105"/>
    </ligand>
</feature>
<dbReference type="PROSITE" id="PS00028">
    <property type="entry name" value="ZINC_FINGER_C2H2_1"/>
    <property type="match status" value="6"/>
</dbReference>
<comment type="subcellular location">
    <subcellularLocation>
        <location evidence="2">Nucleus</location>
    </subcellularLocation>
</comment>
<comment type="function">
    <text evidence="1">Gap class segmentation protein that controls development of head structures.</text>
</comment>
<feature type="domain" description="C2H2-type" evidence="14">
    <location>
        <begin position="309"/>
        <end position="336"/>
    </location>
</feature>
<evidence type="ECO:0000313" key="17">
    <source>
        <dbReference type="EMBL" id="JAC02602.1"/>
    </source>
</evidence>
<dbReference type="GO" id="GO:0005634">
    <property type="term" value="C:nucleus"/>
    <property type="evidence" value="ECO:0007669"/>
    <property type="project" value="UniProtKB-SubCell"/>
</dbReference>
<feature type="domain" description="C2H2-type" evidence="14">
    <location>
        <begin position="253"/>
        <end position="280"/>
    </location>
</feature>
<dbReference type="SUPFAM" id="SSF57716">
    <property type="entry name" value="Glucocorticoid receptor-like (DNA-binding domain)"/>
    <property type="match status" value="1"/>
</dbReference>
<evidence type="ECO:0000256" key="9">
    <source>
        <dbReference type="ARBA" id="ARBA00022833"/>
    </source>
</evidence>
<dbReference type="OrthoDB" id="6077919at2759"/>
<dbReference type="SMART" id="SM00868">
    <property type="entry name" value="zf-AD"/>
    <property type="match status" value="1"/>
</dbReference>
<feature type="domain" description="C2H2-type" evidence="14">
    <location>
        <begin position="394"/>
        <end position="421"/>
    </location>
</feature>
<dbReference type="Gene3D" id="3.30.160.60">
    <property type="entry name" value="Classic Zinc Finger"/>
    <property type="match status" value="5"/>
</dbReference>
<dbReference type="PROSITE" id="PS51915">
    <property type="entry name" value="ZAD"/>
    <property type="match status" value="1"/>
</dbReference>
<evidence type="ECO:0000256" key="7">
    <source>
        <dbReference type="ARBA" id="ARBA00022737"/>
    </source>
</evidence>
<feature type="binding site" evidence="13">
    <location>
        <position position="52"/>
    </location>
    <ligand>
        <name>Zn(2+)</name>
        <dbReference type="ChEBI" id="CHEBI:29105"/>
    </ligand>
</feature>
<evidence type="ECO:0000256" key="11">
    <source>
        <dbReference type="ARBA" id="ARBA00023242"/>
    </source>
</evidence>
<name>W8C6Z5_CERCA</name>
<evidence type="ECO:0000256" key="10">
    <source>
        <dbReference type="ARBA" id="ARBA00023125"/>
    </source>
</evidence>
<evidence type="ECO:0000313" key="18">
    <source>
        <dbReference type="Proteomes" id="UP000606786"/>
    </source>
</evidence>
<dbReference type="FunFam" id="3.30.160.60:FF:000100">
    <property type="entry name" value="Zinc finger 45-like"/>
    <property type="match status" value="1"/>
</dbReference>
<evidence type="ECO:0000313" key="16">
    <source>
        <dbReference type="EMBL" id="CAD6999736.1"/>
    </source>
</evidence>
<dbReference type="AlphaFoldDB" id="W8C6Z5"/>
<evidence type="ECO:0000259" key="15">
    <source>
        <dbReference type="PROSITE" id="PS51915"/>
    </source>
</evidence>
<evidence type="ECO:0000256" key="6">
    <source>
        <dbReference type="ARBA" id="ARBA00022723"/>
    </source>
</evidence>
<protein>
    <recommendedName>
        <fullName evidence="4">Protein hunchback</fullName>
    </recommendedName>
</protein>
<dbReference type="GO" id="GO:0008270">
    <property type="term" value="F:zinc ion binding"/>
    <property type="evidence" value="ECO:0007669"/>
    <property type="project" value="UniProtKB-UniRule"/>
</dbReference>
<organism evidence="17">
    <name type="scientific">Ceratitis capitata</name>
    <name type="common">Mediterranean fruit fly</name>
    <name type="synonym">Tephritis capitata</name>
    <dbReference type="NCBI Taxonomy" id="7213"/>
    <lineage>
        <taxon>Eukaryota</taxon>
        <taxon>Metazoa</taxon>
        <taxon>Ecdysozoa</taxon>
        <taxon>Arthropoda</taxon>
        <taxon>Hexapoda</taxon>
        <taxon>Insecta</taxon>
        <taxon>Pterygota</taxon>
        <taxon>Neoptera</taxon>
        <taxon>Endopterygota</taxon>
        <taxon>Diptera</taxon>
        <taxon>Brachycera</taxon>
        <taxon>Muscomorpha</taxon>
        <taxon>Tephritoidea</taxon>
        <taxon>Tephritidae</taxon>
        <taxon>Ceratitis</taxon>
        <taxon>Ceratitis</taxon>
    </lineage>
</organism>
<dbReference type="InterPro" id="IPR012934">
    <property type="entry name" value="Znf_AD"/>
</dbReference>
<feature type="domain" description="C2H2-type" evidence="14">
    <location>
        <begin position="366"/>
        <end position="393"/>
    </location>
</feature>
<proteinExistence type="evidence at transcript level"/>
<evidence type="ECO:0000256" key="12">
    <source>
        <dbReference type="PROSITE-ProRule" id="PRU00042"/>
    </source>
</evidence>
<dbReference type="PANTHER" id="PTHR23226">
    <property type="entry name" value="ZINC FINGER AND SCAN DOMAIN-CONTAINING"/>
    <property type="match status" value="1"/>
</dbReference>
<gene>
    <name evidence="17" type="primary">ZN214</name>
    <name evidence="16" type="ORF">CCAP1982_LOCUS8262</name>
</gene>
<keyword evidence="10" id="KW-0238">DNA-binding</keyword>
<evidence type="ECO:0000256" key="3">
    <source>
        <dbReference type="ARBA" id="ARBA00007746"/>
    </source>
</evidence>
<dbReference type="PANTHER" id="PTHR23226:SF416">
    <property type="entry name" value="FI01424P"/>
    <property type="match status" value="1"/>
</dbReference>
<evidence type="ECO:0000259" key="14">
    <source>
        <dbReference type="PROSITE" id="PS50157"/>
    </source>
</evidence>
<reference evidence="17" key="2">
    <citation type="journal article" date="2014" name="BMC Genomics">
        <title>A genomic perspective to assessing quality of mass-reared SIT flies used in Mediterranean fruit fly (Ceratitis capitata) eradication in California.</title>
        <authorList>
            <person name="Calla B."/>
            <person name="Hall B."/>
            <person name="Hou S."/>
            <person name="Geib S.M."/>
        </authorList>
    </citation>
    <scope>NUCLEOTIDE SEQUENCE</scope>
</reference>
<evidence type="ECO:0000256" key="13">
    <source>
        <dbReference type="PROSITE-ProRule" id="PRU01263"/>
    </source>
</evidence>
<evidence type="ECO:0000256" key="8">
    <source>
        <dbReference type="ARBA" id="ARBA00022771"/>
    </source>
</evidence>
<keyword evidence="18" id="KW-1185">Reference proteome</keyword>